<evidence type="ECO:0000256" key="27">
    <source>
        <dbReference type="ARBA" id="ARBA00023273"/>
    </source>
</evidence>
<feature type="glycosylation site" description="N-linked (GlcNAc...) asparagine; partial" evidence="29">
    <location>
        <position position="1210"/>
    </location>
</feature>
<feature type="domain" description="Collectrin-like" evidence="39">
    <location>
        <begin position="91"/>
        <end position="291"/>
    </location>
</feature>
<comment type="cofactor">
    <cofactor evidence="36">
        <name>Zn(2+)</name>
        <dbReference type="ChEBI" id="CHEBI:29105"/>
    </cofactor>
    <text evidence="36">Binds 1 zinc ion per subunit.</text>
</comment>
<dbReference type="EMBL" id="JADDUC010000022">
    <property type="protein sequence ID" value="KAG0125255.1"/>
    <property type="molecule type" value="Genomic_DNA"/>
</dbReference>
<evidence type="ECO:0000256" key="1">
    <source>
        <dbReference type="ARBA" id="ARBA00000796"/>
    </source>
</evidence>
<evidence type="ECO:0000256" key="13">
    <source>
        <dbReference type="ARBA" id="ARBA00022553"/>
    </source>
</evidence>
<feature type="binding site" evidence="32">
    <location>
        <position position="1477"/>
    </location>
    <ligand>
        <name>Zn(2+)</name>
        <dbReference type="ChEBI" id="CHEBI:29105"/>
        <label>1</label>
        <note>catalytic</note>
    </ligand>
</feature>
<feature type="glycosylation site" description="N-linked (GlcNAc...) asparagine" evidence="29">
    <location>
        <position position="1127"/>
    </location>
</feature>
<evidence type="ECO:0000256" key="8">
    <source>
        <dbReference type="ARBA" id="ARBA00004613"/>
    </source>
</evidence>
<evidence type="ECO:0000256" key="4">
    <source>
        <dbReference type="ARBA" id="ARBA00004138"/>
    </source>
</evidence>
<evidence type="ECO:0000256" key="6">
    <source>
        <dbReference type="ARBA" id="ARBA00004251"/>
    </source>
</evidence>
<dbReference type="GO" id="GO:0046872">
    <property type="term" value="F:metal ion binding"/>
    <property type="evidence" value="ECO:0007669"/>
    <property type="project" value="UniProtKB-KW"/>
</dbReference>
<keyword evidence="16 38" id="KW-0812">Transmembrane</keyword>
<evidence type="ECO:0000256" key="30">
    <source>
        <dbReference type="PIRSR" id="PIRSR601548-11"/>
    </source>
</evidence>
<dbReference type="SUPFAM" id="SSF55486">
    <property type="entry name" value="Metalloproteases ('zincins'), catalytic domain"/>
    <property type="match status" value="1"/>
</dbReference>
<keyword evidence="20 32" id="KW-0862">Zinc</keyword>
<evidence type="ECO:0000256" key="33">
    <source>
        <dbReference type="PIRSR" id="PIRSR601548-4"/>
    </source>
</evidence>
<feature type="disulfide bond" evidence="33 35">
    <location>
        <begin position="1207"/>
        <end position="1215"/>
    </location>
</feature>
<feature type="active site" description="Proton donor 1" evidence="28">
    <location>
        <position position="1580"/>
    </location>
</feature>
<dbReference type="GO" id="GO:0005737">
    <property type="term" value="C:cytoplasm"/>
    <property type="evidence" value="ECO:0007669"/>
    <property type="project" value="UniProtKB-SubCell"/>
</dbReference>
<dbReference type="Gene3D" id="1.10.1370.30">
    <property type="match status" value="1"/>
</dbReference>
<evidence type="ECO:0000256" key="10">
    <source>
        <dbReference type="ARBA" id="ARBA00022475"/>
    </source>
</evidence>
<keyword evidence="21 38" id="KW-1133">Transmembrane helix</keyword>
<evidence type="ECO:0000256" key="7">
    <source>
        <dbReference type="ARBA" id="ARBA00004496"/>
    </source>
</evidence>
<evidence type="ECO:0000256" key="20">
    <source>
        <dbReference type="ARBA" id="ARBA00022833"/>
    </source>
</evidence>
<dbReference type="EMBL" id="JADDUC020000002">
    <property type="protein sequence ID" value="KAI1241589.1"/>
    <property type="molecule type" value="Genomic_DNA"/>
</dbReference>
<keyword evidence="12" id="KW-0964">Secreted</keyword>
<dbReference type="Pfam" id="PF16959">
    <property type="entry name" value="Collectrin"/>
    <property type="match status" value="2"/>
</dbReference>
<gene>
    <name evidence="41" type="ORF">IHE44_0005069</name>
    <name evidence="40" type="ORF">IHE44_005634</name>
</gene>
<dbReference type="PANTHER" id="PTHR10514:SF24">
    <property type="entry name" value="ANGIOTENSIN-CONVERTING ENZYME 2"/>
    <property type="match status" value="1"/>
</dbReference>
<evidence type="ECO:0000259" key="39">
    <source>
        <dbReference type="PROSITE" id="PS52010"/>
    </source>
</evidence>
<feature type="active site" description="Proton acceptor 1" evidence="28">
    <location>
        <position position="1450"/>
    </location>
</feature>
<keyword evidence="13" id="KW-0597">Phosphoprotein</keyword>
<dbReference type="GO" id="GO:0005615">
    <property type="term" value="C:extracellular space"/>
    <property type="evidence" value="ECO:0007669"/>
    <property type="project" value="TreeGrafter"/>
</dbReference>
<dbReference type="Proteomes" id="UP000618051">
    <property type="component" value="Unassembled WGS sequence"/>
</dbReference>
<dbReference type="OrthoDB" id="10029630at2759"/>
<evidence type="ECO:0000256" key="26">
    <source>
        <dbReference type="ARBA" id="ARBA00023214"/>
    </source>
</evidence>
<evidence type="ECO:0000256" key="32">
    <source>
        <dbReference type="PIRSR" id="PIRSR601548-3"/>
    </source>
</evidence>
<feature type="binding site" evidence="32">
    <location>
        <position position="1449"/>
    </location>
    <ligand>
        <name>Zn(2+)</name>
        <dbReference type="ChEBI" id="CHEBI:29105"/>
        <label>1</label>
        <note>catalytic</note>
    </ligand>
</feature>
<keyword evidence="26" id="KW-0868">Chloride</keyword>
<feature type="binding site" evidence="34">
    <location>
        <position position="1453"/>
    </location>
    <ligand>
        <name>Zn(2+)</name>
        <dbReference type="ChEBI" id="CHEBI:29105"/>
        <label>2</label>
        <note>catalytic</note>
    </ligand>
</feature>
<reference evidence="41 42" key="2">
    <citation type="journal article" date="2021" name="J. Hered.">
        <title>Feather Gene Expression Elucidates the Developmental Basis of Plumage Iridescence in African Starlings.</title>
        <authorList>
            <person name="Rubenstein D.R."/>
            <person name="Corvelo A."/>
            <person name="MacManes M.D."/>
            <person name="Maia R."/>
            <person name="Narzisi G."/>
            <person name="Rousaki A."/>
            <person name="Vandenabeele P."/>
            <person name="Shawkey M.D."/>
            <person name="Solomon J."/>
        </authorList>
    </citation>
    <scope>NUCLEOTIDE SEQUENCE [LARGE SCALE GENOMIC DNA]</scope>
    <source>
        <strain evidence="41">SS15</strain>
    </source>
</reference>
<sequence>MGSTLQKQPELLTMMQMEIREHEGNGNQITSLDLLDPENSQDTLLGAKGPTERETHFFLPQPFHADGMLRTLLLTLSVVAIAHAELCKPDAQNAFKVRISIKTALGDNAYAWDANEEYLFKAMVAFAMRRYSSKSTTQISNVLLCNVTDRVSFWFVVTDSSKNVTTVPGSEVEAAIRMNRNRINNAFLLSDKTLQFLKITSTLSPPVEPSTPVWLIVFGVVLCLIVAGIVFLVISGIRKHKKKNKESTERENSEEKVEVTLENGIPCEALDLKAGHVNGVFAADDERWITFERIQGVKHQLLSLVHLTWIRDKILTVFRSIGPQKRGVLCDYLIRLLTNRNRLKQILAVRITISRKRNGKEKGKQQSERGKLSREAVERKAKYKIKLWNPLIICTMWSRLSQLCLMSCWWVPLDKDCIISVSQCVLLHSEKDLKSWLLLHIPGKLTFQEGHLQFCSAYLRESIDIYTRMSTNHAQKEFFMCKFPHLGKQKKLLSSSGKKCNKDVKQLSEKWESVILDTLKTCLRCPQKFALGKQPSACGNFGVQWSSVKVTALFRSEKEKHGVNQPVLGQEVMERYGLVVQGIGARLGAVGYNPLCAPGGHWAVAGQSNQLQEVGAFLAAPSLGSSLRDRSVPAVAQMSGWTGMRRDAHPPRCHTAPVPRRERTRGSHESPSCHRDRASIPVPGLAGALSSEKRRMSRMQKSYSCGKKAAQGITRTICPAPSLKHEEEERMGDCPPAMPRATLRESSEQGFARYLTEASCSLAMAEQWQSGAAAPCAGEVALPRQLLLPGDAPGQASLQPQPSRALLHKVPLSNASVRPLCTRQNDKHSSANNTSGEAENCSNRARVQMNFGGQLFQQMSDSSYPGDRTGTIRSEFPEKARGASLSQMFTISFLLWSSYLHGLISSPDQHEGPPQEMLLTQAWMAITISNQMYRDKKGNGEQVALPERSQLEYELMLADVARKKLQLFVDMDTITKEAQNVASLDGTKKSNKKFREHDLWEGVPGFWLCLPDACCWWPCSAGFPRAPEGWTSSPGFGSEGADSCCSHGGRLIVISEKLCWERETNPVDVFILNMNMLVQFWLLCHLTAVVTSQDVTQEAQTFLEEFNRRAEDISYENSIASWNYNTNITEENANKMSEAGAKWSAFYEEASRNASSFPADSITDDLTKLQIQTLQERGSSVLSPEKYNRLGTVLNTMSTIYSTGTVCKINNPSECLVLEPGLDAIMADSTDYDERLWAWEGWRADVGRMMRPLYEEYVELENEVARLNGYSDYGDYWRANYEAKSPENYKYSRDQLIEDVEKTFEQIKPLYEQLHAYVRHRLGQQYGPELISSTGGLPAHLLGDMWGRFWTNLYALTVPYPDKPNIDVTSAMVEKKWDAIKIFQSAEDFFVSIGLFNMTEGFWKNSMLIEPTDNRKVVCHPTAWDLGKNDYRIKMCTKVTMDDFLTAHHEMGHIEYDMAYAGQPYLLRSGANEGFHEAVGEIMSLSAATPQHLKSLDLLEPTFQDDEETEINFLLKQALTIVGTMPFTYMLEKWRWMVFRGEITKQEWTKRWWEMKRAIVGVVEPVPHDETYCDPASLFHVANDYSFIRYYTRTIYQFQFQEALCKEASHTGPLHKCDITNSTAAGEKLSKLLALGRSKPWTQALESVTGEKYMNATPLLHYFEPLYEWLKKNNSGRFIGWKTDWAPYYSNAIKVRISLKSALGDQAYEWDDSELFLFKSSIAYAMRKYFAEVKKQEVDFQITDIHVGEETQRISFYITVSMPGNITDTVPKADVENAIRMSRGRINEAFRLDDNTLEFVGILPTLAAPYEPPVTIWLIVFGVVISLVVIGVIVLIITGQRDRKKRARESRGEAGSNNEVNPYAEEGRSNLGFEPAEETQTSF</sequence>
<evidence type="ECO:0000256" key="5">
    <source>
        <dbReference type="ARBA" id="ARBA00004221"/>
    </source>
</evidence>
<evidence type="ECO:0000256" key="34">
    <source>
        <dbReference type="PIRSR" id="PIRSR601548-8"/>
    </source>
</evidence>
<dbReference type="GO" id="GO:0006508">
    <property type="term" value="P:proteolysis"/>
    <property type="evidence" value="ECO:0007669"/>
    <property type="project" value="UniProtKB-KW"/>
</dbReference>
<dbReference type="PROSITE" id="PS52011">
    <property type="entry name" value="PEPTIDASE_M2"/>
    <property type="match status" value="1"/>
</dbReference>
<comment type="caution">
    <text evidence="40">The sequence shown here is derived from an EMBL/GenBank/DDBJ whole genome shotgun (WGS) entry which is preliminary data.</text>
</comment>
<evidence type="ECO:0000256" key="22">
    <source>
        <dbReference type="ARBA" id="ARBA00023049"/>
    </source>
</evidence>
<accession>A0A835NY56</accession>
<keyword evidence="11" id="KW-0963">Cytoplasm</keyword>
<dbReference type="GO" id="GO:0008237">
    <property type="term" value="F:metallopeptidase activity"/>
    <property type="evidence" value="ECO:0007669"/>
    <property type="project" value="UniProtKB-KW"/>
</dbReference>
<feature type="domain" description="Collectrin-like" evidence="39">
    <location>
        <begin position="1689"/>
        <end position="1883"/>
    </location>
</feature>
<evidence type="ECO:0000256" key="24">
    <source>
        <dbReference type="ARBA" id="ARBA00023157"/>
    </source>
</evidence>
<dbReference type="PROSITE" id="PS52010">
    <property type="entry name" value="COLLECTRIN_LIKE"/>
    <property type="match status" value="2"/>
</dbReference>
<evidence type="ECO:0000313" key="42">
    <source>
        <dbReference type="Proteomes" id="UP000618051"/>
    </source>
</evidence>
<evidence type="ECO:0000256" key="25">
    <source>
        <dbReference type="ARBA" id="ARBA00023180"/>
    </source>
</evidence>
<comment type="cofactor">
    <cofactor evidence="3">
        <name>chloride</name>
        <dbReference type="ChEBI" id="CHEBI:17996"/>
    </cofactor>
</comment>
<keyword evidence="22 36" id="KW-0482">Metalloprotease</keyword>
<evidence type="ECO:0000256" key="38">
    <source>
        <dbReference type="SAM" id="Phobius"/>
    </source>
</evidence>
<dbReference type="EC" id="3.4.-.-" evidence="36"/>
<comment type="catalytic activity">
    <reaction evidence="1">
        <text>angiotensin I + H2O = angiotensin-(1-9) + L-leucine</text>
        <dbReference type="Rhea" id="RHEA:63532"/>
        <dbReference type="ChEBI" id="CHEBI:15377"/>
        <dbReference type="ChEBI" id="CHEBI:57427"/>
        <dbReference type="ChEBI" id="CHEBI:147350"/>
        <dbReference type="ChEBI" id="CHEBI:147351"/>
    </reaction>
    <physiologicalReaction direction="left-to-right" evidence="1">
        <dbReference type="Rhea" id="RHEA:63533"/>
    </physiologicalReaction>
</comment>
<feature type="binding site" evidence="34">
    <location>
        <position position="1477"/>
    </location>
    <ligand>
        <name>Zn(2+)</name>
        <dbReference type="ChEBI" id="CHEBI:29105"/>
        <label>2</label>
        <note>catalytic</note>
    </ligand>
</feature>
<reference evidence="41" key="3">
    <citation type="submission" date="2022-01" db="EMBL/GenBank/DDBJ databases">
        <authorList>
            <person name="Rubenstein D.R."/>
        </authorList>
    </citation>
    <scope>NUCLEOTIDE SEQUENCE</scope>
    <source>
        <strain evidence="41">SS15</strain>
        <tissue evidence="41">Liver</tissue>
    </source>
</reference>
<dbReference type="GO" id="GO:0016324">
    <property type="term" value="C:apical plasma membrane"/>
    <property type="evidence" value="ECO:0007669"/>
    <property type="project" value="UniProtKB-SubCell"/>
</dbReference>
<feature type="compositionally biased region" description="Basic and acidic residues" evidence="37">
    <location>
        <begin position="659"/>
        <end position="678"/>
    </location>
</feature>
<proteinExistence type="inferred from homology"/>
<evidence type="ECO:0000256" key="9">
    <source>
        <dbReference type="ARBA" id="ARBA00008139"/>
    </source>
</evidence>
<evidence type="ECO:0000256" key="23">
    <source>
        <dbReference type="ARBA" id="ARBA00023136"/>
    </source>
</evidence>
<evidence type="ECO:0000313" key="40">
    <source>
        <dbReference type="EMBL" id="KAG0125255.1"/>
    </source>
</evidence>
<evidence type="ECO:0000256" key="15">
    <source>
        <dbReference type="ARBA" id="ARBA00022670"/>
    </source>
</evidence>
<feature type="transmembrane region" description="Helical" evidence="38">
    <location>
        <begin position="213"/>
        <end position="237"/>
    </location>
</feature>
<keyword evidence="27" id="KW-0966">Cell projection</keyword>
<evidence type="ECO:0000313" key="41">
    <source>
        <dbReference type="EMBL" id="KAI1241589.1"/>
    </source>
</evidence>
<dbReference type="InterPro" id="IPR001548">
    <property type="entry name" value="Peptidase_M2"/>
</dbReference>
<dbReference type="PRINTS" id="PR00791">
    <property type="entry name" value="PEPDIPTASEA"/>
</dbReference>
<evidence type="ECO:0000256" key="35">
    <source>
        <dbReference type="PROSITE-ProRule" id="PRU01355"/>
    </source>
</evidence>
<feature type="region of interest" description="Disordered" evidence="37">
    <location>
        <begin position="643"/>
        <end position="683"/>
    </location>
</feature>
<keyword evidence="25 29" id="KW-0325">Glycoprotein</keyword>
<evidence type="ECO:0000256" key="28">
    <source>
        <dbReference type="PIRSR" id="PIRSR601548-1"/>
    </source>
</evidence>
<evidence type="ECO:0000256" key="29">
    <source>
        <dbReference type="PIRSR" id="PIRSR601548-10"/>
    </source>
</evidence>
<evidence type="ECO:0000256" key="37">
    <source>
        <dbReference type="SAM" id="MobiDB-lite"/>
    </source>
</evidence>
<feature type="active site" description="Proton donor 2" evidence="30">
    <location>
        <position position="1580"/>
    </location>
</feature>
<reference evidence="40" key="1">
    <citation type="submission" date="2020-10" db="EMBL/GenBank/DDBJ databases">
        <title>Feather gene expression reveals the developmental basis of iridescence in African starlings.</title>
        <authorList>
            <person name="Rubenstein D.R."/>
        </authorList>
    </citation>
    <scope>NUCLEOTIDE SEQUENCE</scope>
    <source>
        <strain evidence="40">SS15</strain>
        <tissue evidence="40">Liver</tissue>
    </source>
</reference>
<keyword evidence="17 32" id="KW-0479">Metal-binding</keyword>
<protein>
    <recommendedName>
        <fullName evidence="36">Angiotensin-converting enzyme</fullName>
        <ecNumber evidence="36">3.4.-.-</ecNumber>
    </recommendedName>
</protein>
<keyword evidence="42" id="KW-1185">Reference proteome</keyword>
<dbReference type="InterPro" id="IPR031588">
    <property type="entry name" value="Collectrin_dom"/>
</dbReference>
<dbReference type="GO" id="GO:0004180">
    <property type="term" value="F:carboxypeptidase activity"/>
    <property type="evidence" value="ECO:0007669"/>
    <property type="project" value="UniProtKB-KW"/>
</dbReference>
<dbReference type="PANTHER" id="PTHR10514">
    <property type="entry name" value="ANGIOTENSIN-CONVERTING ENZYME"/>
    <property type="match status" value="1"/>
</dbReference>
<keyword evidence="19 36" id="KW-0378">Hydrolase</keyword>
<evidence type="ECO:0000256" key="31">
    <source>
        <dbReference type="PIRSR" id="PIRSR601548-2"/>
    </source>
</evidence>
<comment type="caution">
    <text evidence="35">Lacks conserved residue(s) required for the propagation of feature annotation.</text>
</comment>
<feature type="transmembrane region" description="Helical" evidence="38">
    <location>
        <begin position="1814"/>
        <end position="1838"/>
    </location>
</feature>
<evidence type="ECO:0000256" key="11">
    <source>
        <dbReference type="ARBA" id="ARBA00022490"/>
    </source>
</evidence>
<keyword evidence="14 36" id="KW-0121">Carboxypeptidase</keyword>
<evidence type="ECO:0000256" key="19">
    <source>
        <dbReference type="ARBA" id="ARBA00022801"/>
    </source>
</evidence>
<dbReference type="FunFam" id="1.10.1370.30:FF:000001">
    <property type="entry name" value="Angiotensin-converting enzyme"/>
    <property type="match status" value="1"/>
</dbReference>
<feature type="binding site" evidence="31">
    <location>
        <position position="1281"/>
    </location>
    <ligand>
        <name>chloride</name>
        <dbReference type="ChEBI" id="CHEBI:17996"/>
        <label>1</label>
    </ligand>
</feature>
<feature type="disulfide bond" evidence="33">
    <location>
        <begin position="1419"/>
        <end position="1436"/>
    </location>
</feature>
<feature type="compositionally biased region" description="Polar residues" evidence="37">
    <location>
        <begin position="830"/>
        <end position="842"/>
    </location>
</feature>
<name>A0A835NY56_9PASS</name>
<evidence type="ECO:0000256" key="12">
    <source>
        <dbReference type="ARBA" id="ARBA00022525"/>
    </source>
</evidence>
<dbReference type="CDD" id="cd06461">
    <property type="entry name" value="M2_ACE"/>
    <property type="match status" value="1"/>
</dbReference>
<keyword evidence="23 38" id="KW-0472">Membrane</keyword>
<feature type="binding site" evidence="31">
    <location>
        <position position="1589"/>
    </location>
    <ligand>
        <name>chloride</name>
        <dbReference type="ChEBI" id="CHEBI:17996"/>
        <label>1</label>
    </ligand>
</feature>
<comment type="subcellular location">
    <subcellularLocation>
        <location evidence="5">Apical cell membrane</location>
    </subcellularLocation>
    <subcellularLocation>
        <location evidence="6">Cell membrane</location>
        <topology evidence="6">Single-pass type I membrane protein</topology>
    </subcellularLocation>
    <subcellularLocation>
        <location evidence="4">Cell projection</location>
        <location evidence="4">Cilium</location>
    </subcellularLocation>
    <subcellularLocation>
        <location evidence="7">Cytoplasm</location>
    </subcellularLocation>
    <subcellularLocation>
        <location evidence="8">Secreted</location>
    </subcellularLocation>
</comment>
<evidence type="ECO:0000256" key="2">
    <source>
        <dbReference type="ARBA" id="ARBA00001502"/>
    </source>
</evidence>
<keyword evidence="15 36" id="KW-0645">Protease</keyword>
<dbReference type="GO" id="GO:0005929">
    <property type="term" value="C:cilium"/>
    <property type="evidence" value="ECO:0007669"/>
    <property type="project" value="UniProtKB-SubCell"/>
</dbReference>
<evidence type="ECO:0000256" key="18">
    <source>
        <dbReference type="ARBA" id="ARBA00022729"/>
    </source>
</evidence>
<evidence type="ECO:0000256" key="36">
    <source>
        <dbReference type="RuleBase" id="RU361144"/>
    </source>
</evidence>
<evidence type="ECO:0000256" key="14">
    <source>
        <dbReference type="ARBA" id="ARBA00022645"/>
    </source>
</evidence>
<feature type="region of interest" description="Disordered" evidence="37">
    <location>
        <begin position="817"/>
        <end position="842"/>
    </location>
</feature>
<evidence type="ECO:0000256" key="3">
    <source>
        <dbReference type="ARBA" id="ARBA00001923"/>
    </source>
</evidence>
<keyword evidence="10" id="KW-1003">Cell membrane</keyword>
<evidence type="ECO:0000256" key="21">
    <source>
        <dbReference type="ARBA" id="ARBA00022989"/>
    </source>
</evidence>
<comment type="catalytic activity">
    <reaction evidence="2">
        <text>angiotensin II + H2O = angiotensin-(1-7) + L-phenylalanine</text>
        <dbReference type="Rhea" id="RHEA:26554"/>
        <dbReference type="ChEBI" id="CHEBI:15377"/>
        <dbReference type="ChEBI" id="CHEBI:58095"/>
        <dbReference type="ChEBI" id="CHEBI:58506"/>
        <dbReference type="ChEBI" id="CHEBI:58922"/>
        <dbReference type="EC" id="3.4.17.23"/>
    </reaction>
    <physiologicalReaction direction="left-to-right" evidence="2">
        <dbReference type="Rhea" id="RHEA:26555"/>
    </physiologicalReaction>
</comment>
<dbReference type="GO" id="GO:0008241">
    <property type="term" value="F:peptidyl-dipeptidase activity"/>
    <property type="evidence" value="ECO:0007669"/>
    <property type="project" value="InterPro"/>
</dbReference>
<comment type="similarity">
    <text evidence="9 35 36">Belongs to the peptidase M2 family.</text>
</comment>
<feature type="binding site" evidence="32">
    <location>
        <position position="1453"/>
    </location>
    <ligand>
        <name>Zn(2+)</name>
        <dbReference type="ChEBI" id="CHEBI:29105"/>
        <label>1</label>
        <note>catalytic</note>
    </ligand>
</feature>
<keyword evidence="18" id="KW-0732">Signal</keyword>
<feature type="region of interest" description="Disordered" evidence="37">
    <location>
        <begin position="1845"/>
        <end position="1883"/>
    </location>
</feature>
<organism evidence="40">
    <name type="scientific">Lamprotornis superbus</name>
    <dbReference type="NCBI Taxonomy" id="245042"/>
    <lineage>
        <taxon>Eukaryota</taxon>
        <taxon>Metazoa</taxon>
        <taxon>Chordata</taxon>
        <taxon>Craniata</taxon>
        <taxon>Vertebrata</taxon>
        <taxon>Euteleostomi</taxon>
        <taxon>Archelosauria</taxon>
        <taxon>Archosauria</taxon>
        <taxon>Dinosauria</taxon>
        <taxon>Saurischia</taxon>
        <taxon>Theropoda</taxon>
        <taxon>Coelurosauria</taxon>
        <taxon>Aves</taxon>
        <taxon>Neognathae</taxon>
        <taxon>Neoaves</taxon>
        <taxon>Telluraves</taxon>
        <taxon>Australaves</taxon>
        <taxon>Passeriformes</taxon>
        <taxon>Sturnidae</taxon>
        <taxon>Lamprotornis</taxon>
    </lineage>
</organism>
<keyword evidence="24 33" id="KW-1015">Disulfide bond</keyword>
<feature type="binding site" evidence="34">
    <location>
        <position position="1449"/>
    </location>
    <ligand>
        <name>Zn(2+)</name>
        <dbReference type="ChEBI" id="CHEBI:29105"/>
        <label>2</label>
        <note>catalytic</note>
    </ligand>
</feature>
<evidence type="ECO:0000256" key="17">
    <source>
        <dbReference type="ARBA" id="ARBA00022723"/>
    </source>
</evidence>
<evidence type="ECO:0000256" key="16">
    <source>
        <dbReference type="ARBA" id="ARBA00022692"/>
    </source>
</evidence>
<feature type="disulfide bond" evidence="33">
    <location>
        <begin position="1605"/>
        <end position="1617"/>
    </location>
</feature>
<dbReference type="Pfam" id="PF01401">
    <property type="entry name" value="Peptidase_M2"/>
    <property type="match status" value="1"/>
</dbReference>
<feature type="active site" description="Proton acceptor 2" evidence="30">
    <location>
        <position position="1450"/>
    </location>
</feature>